<comment type="caution">
    <text evidence="1">The sequence shown here is derived from an EMBL/GenBank/DDBJ whole genome shotgun (WGS) entry which is preliminary data.</text>
</comment>
<keyword evidence="2" id="KW-1185">Reference proteome</keyword>
<dbReference type="RefSeq" id="WP_167186306.1">
    <property type="nucleotide sequence ID" value="NZ_JAASQL010000001.1"/>
</dbReference>
<protein>
    <submittedName>
        <fullName evidence="1">Uncharacterized protein (TIGR02453 family)</fullName>
    </submittedName>
</protein>
<gene>
    <name evidence="1" type="ORF">FHR24_001532</name>
</gene>
<dbReference type="PIRSF" id="PIRSF028451">
    <property type="entry name" value="UCP028451"/>
    <property type="match status" value="1"/>
</dbReference>
<dbReference type="PANTHER" id="PTHR36452">
    <property type="entry name" value="CHROMOSOME 12, WHOLE GENOME SHOTGUN SEQUENCE"/>
    <property type="match status" value="1"/>
</dbReference>
<dbReference type="NCBIfam" id="TIGR02453">
    <property type="entry name" value="TIGR02453 family protein"/>
    <property type="match status" value="1"/>
</dbReference>
<accession>A0ABX0UA17</accession>
<reference evidence="1 2" key="1">
    <citation type="submission" date="2020-03" db="EMBL/GenBank/DDBJ databases">
        <title>Genomic Encyclopedia of Type Strains, Phase IV (KMG-IV): sequencing the most valuable type-strain genomes for metagenomic binning, comparative biology and taxonomic classification.</title>
        <authorList>
            <person name="Goeker M."/>
        </authorList>
    </citation>
    <scope>NUCLEOTIDE SEQUENCE [LARGE SCALE GENOMIC DNA]</scope>
    <source>
        <strain evidence="1 2">DSM 101599</strain>
    </source>
</reference>
<evidence type="ECO:0000313" key="2">
    <source>
        <dbReference type="Proteomes" id="UP000745859"/>
    </source>
</evidence>
<proteinExistence type="predicted"/>
<dbReference type="PANTHER" id="PTHR36452:SF1">
    <property type="entry name" value="DUF2461 DOMAIN-CONTAINING PROTEIN"/>
    <property type="match status" value="1"/>
</dbReference>
<dbReference type="Pfam" id="PF09365">
    <property type="entry name" value="DUF2461"/>
    <property type="match status" value="1"/>
</dbReference>
<name>A0ABX0UA17_9FLAO</name>
<dbReference type="InterPro" id="IPR012808">
    <property type="entry name" value="CHP02453"/>
</dbReference>
<dbReference type="Proteomes" id="UP000745859">
    <property type="component" value="Unassembled WGS sequence"/>
</dbReference>
<sequence length="225" mass="26091">MSIAIQPSIFQFLNALKENNNREWFADNKAWFVGEEEKLKTFFTNVMEGLKEEDDIEDMKAYRIYRDVRFSKDKSPYKVYRSCSYKRATEALRGGYHVEITPGGSFLACGFWQPNKEDLLRIRKEFELDASEINEIINSVAVQKTFGGFYKGEALKTAPKGFDKEHKSIALIRKKDFMLLRKFTDAEVLSEDFYGQILQSFKIAKPFLDYMSDVLTTNLNGESTI</sequence>
<dbReference type="EMBL" id="JAASQL010000001">
    <property type="protein sequence ID" value="NIJ45093.1"/>
    <property type="molecule type" value="Genomic_DNA"/>
</dbReference>
<evidence type="ECO:0000313" key="1">
    <source>
        <dbReference type="EMBL" id="NIJ45093.1"/>
    </source>
</evidence>
<dbReference type="InterPro" id="IPR015996">
    <property type="entry name" value="UCP028451"/>
</dbReference>
<organism evidence="1 2">
    <name type="scientific">Wenyingzhuangia heitensis</name>
    <dbReference type="NCBI Taxonomy" id="1487859"/>
    <lineage>
        <taxon>Bacteria</taxon>
        <taxon>Pseudomonadati</taxon>
        <taxon>Bacteroidota</taxon>
        <taxon>Flavobacteriia</taxon>
        <taxon>Flavobacteriales</taxon>
        <taxon>Flavobacteriaceae</taxon>
        <taxon>Wenyingzhuangia</taxon>
    </lineage>
</organism>